<comment type="caution">
    <text evidence="7">The sequence shown here is derived from an EMBL/GenBank/DDBJ whole genome shotgun (WGS) entry which is preliminary data.</text>
</comment>
<dbReference type="GO" id="GO:0005634">
    <property type="term" value="C:nucleus"/>
    <property type="evidence" value="ECO:0007669"/>
    <property type="project" value="UniProtKB-SubCell"/>
</dbReference>
<accession>A0A8S0TMM3</accession>
<dbReference type="InterPro" id="IPR039605">
    <property type="entry name" value="AHL"/>
</dbReference>
<keyword evidence="1 4" id="KW-0805">Transcription regulation</keyword>
<comment type="subcellular location">
    <subcellularLocation>
        <location evidence="4">Nucleus</location>
    </subcellularLocation>
</comment>
<dbReference type="Gramene" id="OE9A094824T1">
    <property type="protein sequence ID" value="OE9A094824C1"/>
    <property type="gene ID" value="OE9A094824"/>
</dbReference>
<evidence type="ECO:0000256" key="4">
    <source>
        <dbReference type="RuleBase" id="RU367031"/>
    </source>
</evidence>
<feature type="region of interest" description="Disordered" evidence="5">
    <location>
        <begin position="1"/>
        <end position="48"/>
    </location>
</feature>
<feature type="region of interest" description="Disordered" evidence="5">
    <location>
        <begin position="310"/>
        <end position="338"/>
    </location>
</feature>
<evidence type="ECO:0000256" key="1">
    <source>
        <dbReference type="ARBA" id="ARBA00023015"/>
    </source>
</evidence>
<dbReference type="InterPro" id="IPR005175">
    <property type="entry name" value="PPC_dom"/>
</dbReference>
<protein>
    <recommendedName>
        <fullName evidence="4">AT-hook motif nuclear-localized protein</fullName>
    </recommendedName>
</protein>
<comment type="domain">
    <text evidence="4">The PPC domain mediates interactions between AHL proteins.</text>
</comment>
<dbReference type="AlphaFoldDB" id="A0A8S0TMM3"/>
<organism evidence="7 8">
    <name type="scientific">Olea europaea subsp. europaea</name>
    <dbReference type="NCBI Taxonomy" id="158383"/>
    <lineage>
        <taxon>Eukaryota</taxon>
        <taxon>Viridiplantae</taxon>
        <taxon>Streptophyta</taxon>
        <taxon>Embryophyta</taxon>
        <taxon>Tracheophyta</taxon>
        <taxon>Spermatophyta</taxon>
        <taxon>Magnoliopsida</taxon>
        <taxon>eudicotyledons</taxon>
        <taxon>Gunneridae</taxon>
        <taxon>Pentapetalae</taxon>
        <taxon>asterids</taxon>
        <taxon>lamiids</taxon>
        <taxon>Lamiales</taxon>
        <taxon>Oleaceae</taxon>
        <taxon>Oleeae</taxon>
        <taxon>Olea</taxon>
    </lineage>
</organism>
<dbReference type="Proteomes" id="UP000594638">
    <property type="component" value="Unassembled WGS sequence"/>
</dbReference>
<keyword evidence="2 4" id="KW-0238">DNA-binding</keyword>
<dbReference type="PANTHER" id="PTHR31500:SF68">
    <property type="entry name" value="AT-HOOK MOTIF NUCLEAR-LOCALIZED PROTEIN 14"/>
    <property type="match status" value="1"/>
</dbReference>
<dbReference type="PROSITE" id="PS51742">
    <property type="entry name" value="PPC"/>
    <property type="match status" value="1"/>
</dbReference>
<feature type="region of interest" description="Disordered" evidence="5">
    <location>
        <begin position="61"/>
        <end position="101"/>
    </location>
</feature>
<dbReference type="Gene3D" id="3.30.1330.80">
    <property type="entry name" value="Hypothetical protein, similar to alpha- acetolactate decarboxylase, domain 2"/>
    <property type="match status" value="1"/>
</dbReference>
<evidence type="ECO:0000313" key="7">
    <source>
        <dbReference type="EMBL" id="CAA3005162.1"/>
    </source>
</evidence>
<dbReference type="GO" id="GO:0003680">
    <property type="term" value="F:minor groove of adenine-thymine-rich DNA binding"/>
    <property type="evidence" value="ECO:0007669"/>
    <property type="project" value="UniProtKB-UniRule"/>
</dbReference>
<evidence type="ECO:0000259" key="6">
    <source>
        <dbReference type="PROSITE" id="PS51742"/>
    </source>
</evidence>
<reference evidence="7 8" key="1">
    <citation type="submission" date="2019-12" db="EMBL/GenBank/DDBJ databases">
        <authorList>
            <person name="Alioto T."/>
            <person name="Alioto T."/>
            <person name="Gomez Garrido J."/>
        </authorList>
    </citation>
    <scope>NUCLEOTIDE SEQUENCE [LARGE SCALE GENOMIC DNA]</scope>
</reference>
<dbReference type="Pfam" id="PF03479">
    <property type="entry name" value="PCC"/>
    <property type="match status" value="1"/>
</dbReference>
<feature type="region of interest" description="Disordered" evidence="5">
    <location>
        <begin position="258"/>
        <end position="279"/>
    </location>
</feature>
<keyword evidence="8" id="KW-1185">Reference proteome</keyword>
<feature type="domain" description="PPC" evidence="6">
    <location>
        <begin position="132"/>
        <end position="272"/>
    </location>
</feature>
<name>A0A8S0TMM3_OLEEU</name>
<feature type="compositionally biased region" description="Polar residues" evidence="5">
    <location>
        <begin position="1"/>
        <end position="11"/>
    </location>
</feature>
<sequence>MEPNNDSSGLSSYFLHQLHGQSPPPPPTSAAPGNLIPANGVVPNSTTTTNMAYLNSVPSAVSSPLETVKRKRGRPRKYGTPEQAAAAKRMSGSSVPKKRDNQDLTAAAAAGSSGSYSYPSKKSQLAALGNIGQGFTPHIINIVAGEDVGQKILMFMQHSKREMCIISASGSVSNASLRQPSTSGGTVTYEGRFDILSLSGSYMCTELGGRTGGLSVCLASTDGQIIGGGVGGPLTAAGPIQVIVGTFLIDTKKDMTGGAKGDATASKLPSPVGGGASVPGVSFRTPFDSSNRNVIGNQFVIHQRNMQFTPSDSMDWRGKTGHGTLNSPENGDYEHIPE</sequence>
<dbReference type="PANTHER" id="PTHR31500">
    <property type="entry name" value="AT-HOOK MOTIF NUCLEAR-LOCALIZED PROTEIN 9"/>
    <property type="match status" value="1"/>
</dbReference>
<keyword evidence="3 4" id="KW-0804">Transcription</keyword>
<dbReference type="SUPFAM" id="SSF117856">
    <property type="entry name" value="AF0104/ALDC/Ptd012-like"/>
    <property type="match status" value="1"/>
</dbReference>
<evidence type="ECO:0000256" key="5">
    <source>
        <dbReference type="SAM" id="MobiDB-lite"/>
    </source>
</evidence>
<evidence type="ECO:0000256" key="3">
    <source>
        <dbReference type="ARBA" id="ARBA00023163"/>
    </source>
</evidence>
<evidence type="ECO:0000256" key="2">
    <source>
        <dbReference type="ARBA" id="ARBA00023125"/>
    </source>
</evidence>
<comment type="function">
    <text evidence="4">Transcription factor that specifically binds AT-rich DNA sequences related to the nuclear matrix attachment regions (MARs).</text>
</comment>
<dbReference type="OrthoDB" id="2017193at2759"/>
<evidence type="ECO:0000313" key="8">
    <source>
        <dbReference type="Proteomes" id="UP000594638"/>
    </source>
</evidence>
<dbReference type="CDD" id="cd11378">
    <property type="entry name" value="DUF296"/>
    <property type="match status" value="1"/>
</dbReference>
<proteinExistence type="predicted"/>
<dbReference type="EMBL" id="CACTIH010007243">
    <property type="protein sequence ID" value="CAA3005162.1"/>
    <property type="molecule type" value="Genomic_DNA"/>
</dbReference>
<keyword evidence="4" id="KW-0539">Nucleus</keyword>
<gene>
    <name evidence="7" type="ORF">OLEA9_A094824</name>
</gene>